<accession>A0ABP7NMF3</accession>
<keyword evidence="5" id="KW-1133">Transmembrane helix</keyword>
<evidence type="ECO:0000256" key="2">
    <source>
        <dbReference type="ARBA" id="ARBA00022737"/>
    </source>
</evidence>
<proteinExistence type="inferred from homology"/>
<comment type="caution">
    <text evidence="6">The sequence shown here is derived from an EMBL/GenBank/DDBJ whole genome shotgun (WGS) entry which is preliminary data.</text>
</comment>
<dbReference type="Proteomes" id="UP001501081">
    <property type="component" value="Unassembled WGS sequence"/>
</dbReference>
<dbReference type="InterPro" id="IPR018357">
    <property type="entry name" value="Hexapep_transf_CS"/>
</dbReference>
<evidence type="ECO:0000256" key="3">
    <source>
        <dbReference type="ARBA" id="ARBA00023315"/>
    </source>
</evidence>
<dbReference type="RefSeq" id="WP_316758725.1">
    <property type="nucleotide sequence ID" value="NZ_BAABAK010000001.1"/>
</dbReference>
<dbReference type="InterPro" id="IPR001451">
    <property type="entry name" value="Hexapep"/>
</dbReference>
<keyword evidence="3 4" id="KW-0012">Acyltransferase</keyword>
<dbReference type="Gene3D" id="2.160.10.10">
    <property type="entry name" value="Hexapeptide repeat proteins"/>
    <property type="match status" value="1"/>
</dbReference>
<evidence type="ECO:0000313" key="7">
    <source>
        <dbReference type="Proteomes" id="UP001501081"/>
    </source>
</evidence>
<keyword evidence="5" id="KW-0472">Membrane</keyword>
<sequence length="199" mass="22089">MNSSDSNGVSYNIFQDWKANSGNVNSQVIMISYRIAKWARNKTILTILFFWYLILYKIFIEWISGIQISLFAKIGKDFRIENGRGTFIDDEAEFGINCTLRQLSVVGRKKLIDNTFSGAPKIGDNVDIGVSAIIIGNIQIGNNVTIGAGAVITKNVSDNSVMVGNPAKLLKKVYDFPAIEDSEKKIDENDESVSLLDRV</sequence>
<gene>
    <name evidence="6" type="primary">wcaB</name>
    <name evidence="6" type="ORF">GCM10022246_00520</name>
</gene>
<evidence type="ECO:0000313" key="6">
    <source>
        <dbReference type="EMBL" id="GAA3949821.1"/>
    </source>
</evidence>
<keyword evidence="5" id="KW-0812">Transmembrane</keyword>
<comment type="catalytic activity">
    <reaction evidence="4">
        <text>L-serine + acetyl-CoA = O-acetyl-L-serine + CoA</text>
        <dbReference type="Rhea" id="RHEA:24560"/>
        <dbReference type="ChEBI" id="CHEBI:33384"/>
        <dbReference type="ChEBI" id="CHEBI:57287"/>
        <dbReference type="ChEBI" id="CHEBI:57288"/>
        <dbReference type="ChEBI" id="CHEBI:58340"/>
        <dbReference type="EC" id="2.3.1.30"/>
    </reaction>
</comment>
<dbReference type="SUPFAM" id="SSF51161">
    <property type="entry name" value="Trimeric LpxA-like enzymes"/>
    <property type="match status" value="1"/>
</dbReference>
<keyword evidence="1 4" id="KW-0808">Transferase</keyword>
<protein>
    <recommendedName>
        <fullName evidence="4">Serine acetyltransferase</fullName>
        <ecNumber evidence="4">2.3.1.30</ecNumber>
    </recommendedName>
</protein>
<dbReference type="EMBL" id="BAABAK010000001">
    <property type="protein sequence ID" value="GAA3949821.1"/>
    <property type="molecule type" value="Genomic_DNA"/>
</dbReference>
<dbReference type="InterPro" id="IPR005881">
    <property type="entry name" value="Ser_O-AcTrfase"/>
</dbReference>
<dbReference type="PROSITE" id="PS00101">
    <property type="entry name" value="HEXAPEP_TRANSFERASES"/>
    <property type="match status" value="1"/>
</dbReference>
<dbReference type="EC" id="2.3.1.30" evidence="4"/>
<dbReference type="PIRSF" id="PIRSF000441">
    <property type="entry name" value="CysE"/>
    <property type="match status" value="1"/>
</dbReference>
<evidence type="ECO:0000256" key="1">
    <source>
        <dbReference type="ARBA" id="ARBA00022679"/>
    </source>
</evidence>
<keyword evidence="2" id="KW-0677">Repeat</keyword>
<dbReference type="InterPro" id="IPR011004">
    <property type="entry name" value="Trimer_LpxA-like_sf"/>
</dbReference>
<organism evidence="6 7">
    <name type="scientific">Pedobacter ginsengiterrae</name>
    <dbReference type="NCBI Taxonomy" id="871696"/>
    <lineage>
        <taxon>Bacteria</taxon>
        <taxon>Pseudomonadati</taxon>
        <taxon>Bacteroidota</taxon>
        <taxon>Sphingobacteriia</taxon>
        <taxon>Sphingobacteriales</taxon>
        <taxon>Sphingobacteriaceae</taxon>
        <taxon>Pedobacter</taxon>
    </lineage>
</organism>
<keyword evidence="7" id="KW-1185">Reference proteome</keyword>
<evidence type="ECO:0000256" key="5">
    <source>
        <dbReference type="SAM" id="Phobius"/>
    </source>
</evidence>
<dbReference type="PANTHER" id="PTHR42811">
    <property type="entry name" value="SERINE ACETYLTRANSFERASE"/>
    <property type="match status" value="1"/>
</dbReference>
<evidence type="ECO:0000256" key="4">
    <source>
        <dbReference type="PIRNR" id="PIRNR000441"/>
    </source>
</evidence>
<reference evidence="7" key="1">
    <citation type="journal article" date="2019" name="Int. J. Syst. Evol. Microbiol.">
        <title>The Global Catalogue of Microorganisms (GCM) 10K type strain sequencing project: providing services to taxonomists for standard genome sequencing and annotation.</title>
        <authorList>
            <consortium name="The Broad Institute Genomics Platform"/>
            <consortium name="The Broad Institute Genome Sequencing Center for Infectious Disease"/>
            <person name="Wu L."/>
            <person name="Ma J."/>
        </authorList>
    </citation>
    <scope>NUCLEOTIDE SEQUENCE [LARGE SCALE GENOMIC DNA]</scope>
    <source>
        <strain evidence="7">JCM 17338</strain>
    </source>
</reference>
<comment type="similarity">
    <text evidence="4">Belongs to the transferase hexapeptide repeat family.</text>
</comment>
<name>A0ABP7NMF3_9SPHI</name>
<feature type="transmembrane region" description="Helical" evidence="5">
    <location>
        <begin position="44"/>
        <end position="63"/>
    </location>
</feature>
<dbReference type="Pfam" id="PF00132">
    <property type="entry name" value="Hexapep"/>
    <property type="match status" value="1"/>
</dbReference>